<reference evidence="2" key="1">
    <citation type="journal article" date="2019" name="Int. J. Syst. Evol. Microbiol.">
        <title>The Global Catalogue of Microorganisms (GCM) 10K type strain sequencing project: providing services to taxonomists for standard genome sequencing and annotation.</title>
        <authorList>
            <consortium name="The Broad Institute Genomics Platform"/>
            <consortium name="The Broad Institute Genome Sequencing Center for Infectious Disease"/>
            <person name="Wu L."/>
            <person name="Ma J."/>
        </authorList>
    </citation>
    <scope>NUCLEOTIDE SEQUENCE [LARGE SCALE GENOMIC DNA]</scope>
    <source>
        <strain evidence="2">JCM 17342</strain>
    </source>
</reference>
<proteinExistence type="predicted"/>
<sequence length="140" mass="16083">MAWFNQEMAQYRGEIFRTSRSEVAAGHIWIIQLRDRTYAQDGFEQLGDVRLKQVPIAELDAWYRDRTTATWRGQPFAVSGIHAGRASVDYLGRSPLWARSNGLEGNQRDGFCGKVNSDELTDVQVERIDQLARWREKHAG</sequence>
<comment type="caution">
    <text evidence="1">The sequence shown here is derived from an EMBL/GenBank/DDBJ whole genome shotgun (WGS) entry which is preliminary data.</text>
</comment>
<evidence type="ECO:0000313" key="1">
    <source>
        <dbReference type="EMBL" id="GAA3990379.1"/>
    </source>
</evidence>
<dbReference type="RefSeq" id="WP_344870956.1">
    <property type="nucleotide sequence ID" value="NZ_BAABAL010000004.1"/>
</dbReference>
<accession>A0ABP7QZE8</accession>
<gene>
    <name evidence="1" type="ORF">GCM10022247_06370</name>
</gene>
<evidence type="ECO:0000313" key="2">
    <source>
        <dbReference type="Proteomes" id="UP001501747"/>
    </source>
</evidence>
<name>A0ABP7QZE8_9PSEU</name>
<protein>
    <submittedName>
        <fullName evidence="1">Uncharacterized protein</fullName>
    </submittedName>
</protein>
<organism evidence="1 2">
    <name type="scientific">Allokutzneria multivorans</name>
    <dbReference type="NCBI Taxonomy" id="1142134"/>
    <lineage>
        <taxon>Bacteria</taxon>
        <taxon>Bacillati</taxon>
        <taxon>Actinomycetota</taxon>
        <taxon>Actinomycetes</taxon>
        <taxon>Pseudonocardiales</taxon>
        <taxon>Pseudonocardiaceae</taxon>
        <taxon>Allokutzneria</taxon>
    </lineage>
</organism>
<keyword evidence="2" id="KW-1185">Reference proteome</keyword>
<dbReference type="EMBL" id="BAABAL010000004">
    <property type="protein sequence ID" value="GAA3990379.1"/>
    <property type="molecule type" value="Genomic_DNA"/>
</dbReference>
<dbReference type="Proteomes" id="UP001501747">
    <property type="component" value="Unassembled WGS sequence"/>
</dbReference>